<gene>
    <name evidence="3" type="primary">PmUG01_13010900</name>
    <name evidence="2" type="ORF">PMALA_077790</name>
    <name evidence="3" type="ORF">PMUG01_13010900</name>
</gene>
<accession>A0A1A8XA50</accession>
<dbReference type="RefSeq" id="XP_028863496.1">
    <property type="nucleotide sequence ID" value="XM_029007070.1"/>
</dbReference>
<dbReference type="PANTHER" id="PTHR36193:SF23">
    <property type="entry name" value="PHISTB DOMAIN-CONTAINING RESA-LIKE PROTEIN 1"/>
    <property type="match status" value="1"/>
</dbReference>
<name>A0A1A8XA50_PLAMA</name>
<dbReference type="Proteomes" id="UP000219813">
    <property type="component" value="Chromosome 13"/>
</dbReference>
<dbReference type="Pfam" id="PF09687">
    <property type="entry name" value="PRESAN"/>
    <property type="match status" value="1"/>
</dbReference>
<dbReference type="EMBL" id="LT594634">
    <property type="protein sequence ID" value="SCP02462.1"/>
    <property type="molecule type" value="Genomic_DNA"/>
</dbReference>
<evidence type="ECO:0000313" key="2">
    <source>
        <dbReference type="EMBL" id="SBT00699.1"/>
    </source>
</evidence>
<dbReference type="GeneID" id="39870820"/>
<dbReference type="AlphaFoldDB" id="A0A1A8XA50"/>
<dbReference type="InterPro" id="IPR044885">
    <property type="entry name" value="PRESA_N_sf"/>
</dbReference>
<dbReference type="EMBL" id="FLQW01006577">
    <property type="protein sequence ID" value="SBT00699.1"/>
    <property type="molecule type" value="Genomic_DNA"/>
</dbReference>
<reference evidence="4" key="1">
    <citation type="submission" date="2016-05" db="EMBL/GenBank/DDBJ databases">
        <authorList>
            <person name="Naeem Raeece"/>
        </authorList>
    </citation>
    <scope>NUCLEOTIDE SEQUENCE [LARGE SCALE GENOMIC DNA]</scope>
</reference>
<dbReference type="PANTHER" id="PTHR36193">
    <property type="entry name" value="PHISTB DOMAIN-CONTAINING RESA-LIKE PROTEIN 1"/>
    <property type="match status" value="1"/>
</dbReference>
<reference evidence="3 5" key="3">
    <citation type="submission" date="2016-06" db="EMBL/GenBank/DDBJ databases">
        <authorList>
            <consortium name="Pathogen Informatics"/>
        </authorList>
    </citation>
    <scope>NUCLEOTIDE SEQUENCE [LARGE SCALE GENOMIC DNA]</scope>
</reference>
<dbReference type="NCBIfam" id="TIGR01639">
    <property type="entry name" value="P_fal_TIGR01639"/>
    <property type="match status" value="1"/>
</dbReference>
<dbReference type="Gene3D" id="6.10.280.180">
    <property type="entry name" value="Plasmodium RESA, N-terminal helical domain"/>
    <property type="match status" value="1"/>
</dbReference>
<dbReference type="InterPro" id="IPR006526">
    <property type="entry name" value="Export_prot_PHISTa/b/c"/>
</dbReference>
<dbReference type="KEGG" id="pmal:PMUG01_13010900"/>
<dbReference type="Proteomes" id="UP000078597">
    <property type="component" value="Unassembled WGS sequence"/>
</dbReference>
<protein>
    <recommendedName>
        <fullName evidence="1">Plasmodium RESA N-terminal domain-containing protein</fullName>
    </recommendedName>
</protein>
<dbReference type="OrthoDB" id="383632at2759"/>
<evidence type="ECO:0000313" key="3">
    <source>
        <dbReference type="EMBL" id="SCP02462.1"/>
    </source>
</evidence>
<evidence type="ECO:0000313" key="4">
    <source>
        <dbReference type="Proteomes" id="UP000078597"/>
    </source>
</evidence>
<feature type="domain" description="Plasmodium RESA N-terminal" evidence="1">
    <location>
        <begin position="96"/>
        <end position="220"/>
    </location>
</feature>
<organism evidence="2 4">
    <name type="scientific">Plasmodium malariae</name>
    <dbReference type="NCBI Taxonomy" id="5858"/>
    <lineage>
        <taxon>Eukaryota</taxon>
        <taxon>Sar</taxon>
        <taxon>Alveolata</taxon>
        <taxon>Apicomplexa</taxon>
        <taxon>Aconoidasida</taxon>
        <taxon>Haemosporida</taxon>
        <taxon>Plasmodiidae</taxon>
        <taxon>Plasmodium</taxon>
        <taxon>Plasmodium (Plasmodium)</taxon>
    </lineage>
</organism>
<sequence>MDVSPFELNYRYSRNLYELCTSEKEYIGSNNNKETSEDLVFDSFSNISDSLKAFDRHQVNGILLHNNMDVDRMSDVSLYSCRLSELGEELYDYECQLNEEEIDVMINSLKPIPSKSDLLNIWRLVCRYENYKFLELINHFFSLYCSIKHKYHVKKGSFRKNIWENYNNVIKELPCTEAYYNERLNNYINEKSLTREEYKAFVEEYRNVVKELREDLFSRCQIEVAQVMELPQWKLA</sequence>
<proteinExistence type="predicted"/>
<dbReference type="OMA" id="NCRYNAL"/>
<evidence type="ECO:0000313" key="5">
    <source>
        <dbReference type="Proteomes" id="UP000219813"/>
    </source>
</evidence>
<keyword evidence="5" id="KW-1185">Reference proteome</keyword>
<dbReference type="InterPro" id="IPR019111">
    <property type="entry name" value="PRESA_N"/>
</dbReference>
<dbReference type="VEuPathDB" id="PlasmoDB:PmUG01_13010900"/>
<reference evidence="2" key="2">
    <citation type="submission" date="2016-05" db="EMBL/GenBank/DDBJ databases">
        <authorList>
            <person name="Lavstsen T."/>
            <person name="Jespersen J.S."/>
        </authorList>
    </citation>
    <scope>NUCLEOTIDE SEQUENCE [LARGE SCALE GENOMIC DNA]</scope>
</reference>
<evidence type="ECO:0000259" key="1">
    <source>
        <dbReference type="Pfam" id="PF09687"/>
    </source>
</evidence>